<proteinExistence type="inferred from homology"/>
<dbReference type="Pfam" id="PF01212">
    <property type="entry name" value="Beta_elim_lyase"/>
    <property type="match status" value="1"/>
</dbReference>
<comment type="catalytic activity">
    <reaction evidence="8 9">
        <text>L-tryptophan + H2O = indole + pyruvate + NH4(+)</text>
        <dbReference type="Rhea" id="RHEA:19553"/>
        <dbReference type="ChEBI" id="CHEBI:15361"/>
        <dbReference type="ChEBI" id="CHEBI:15377"/>
        <dbReference type="ChEBI" id="CHEBI:16881"/>
        <dbReference type="ChEBI" id="CHEBI:28938"/>
        <dbReference type="ChEBI" id="CHEBI:57912"/>
        <dbReference type="EC" id="4.1.99.1"/>
    </reaction>
</comment>
<dbReference type="Proteomes" id="UP000315439">
    <property type="component" value="Unassembled WGS sequence"/>
</dbReference>
<dbReference type="InterPro" id="IPR015421">
    <property type="entry name" value="PyrdxlP-dep_Trfase_major"/>
</dbReference>
<dbReference type="InterPro" id="IPR018176">
    <property type="entry name" value="Tryptophanase_CS"/>
</dbReference>
<evidence type="ECO:0000259" key="11">
    <source>
        <dbReference type="Pfam" id="PF01212"/>
    </source>
</evidence>
<evidence type="ECO:0000256" key="5">
    <source>
        <dbReference type="ARBA" id="ARBA00022898"/>
    </source>
</evidence>
<dbReference type="PIRSF" id="PIRSF001386">
    <property type="entry name" value="Trpase"/>
    <property type="match status" value="1"/>
</dbReference>
<protein>
    <recommendedName>
        <fullName evidence="9">Tryptophanase</fullName>
        <ecNumber evidence="9">4.1.99.1</ecNumber>
    </recommendedName>
    <alternativeName>
        <fullName evidence="9">L-tryptophan indole-lyase</fullName>
        <shortName evidence="9">TNase</shortName>
    </alternativeName>
</protein>
<comment type="pathway">
    <text evidence="2 9">Amino-acid degradation; L-tryptophan degradation via pyruvate pathway; indole and pyruvate from L-tryptophan: step 1/1.</text>
</comment>
<dbReference type="PANTHER" id="PTHR32325:SF4">
    <property type="entry name" value="TRYPTOPHANASE"/>
    <property type="match status" value="1"/>
</dbReference>
<dbReference type="HAMAP" id="MF_00544">
    <property type="entry name" value="Tryptophanase"/>
    <property type="match status" value="1"/>
</dbReference>
<gene>
    <name evidence="9" type="primary">tnaA</name>
    <name evidence="12" type="ORF">FLL46_05615</name>
</gene>
<dbReference type="NCBIfam" id="NF009709">
    <property type="entry name" value="PRK13238.1"/>
    <property type="match status" value="1"/>
</dbReference>
<comment type="subunit">
    <text evidence="4 9">Homotetramer.</text>
</comment>
<dbReference type="OrthoDB" id="9764079at2"/>
<organism evidence="12 13">
    <name type="scientific">Aliikangiella coralliicola</name>
    <dbReference type="NCBI Taxonomy" id="2592383"/>
    <lineage>
        <taxon>Bacteria</taxon>
        <taxon>Pseudomonadati</taxon>
        <taxon>Pseudomonadota</taxon>
        <taxon>Gammaproteobacteria</taxon>
        <taxon>Oceanospirillales</taxon>
        <taxon>Pleioneaceae</taxon>
        <taxon>Aliikangiella</taxon>
    </lineage>
</organism>
<dbReference type="InterPro" id="IPR001597">
    <property type="entry name" value="ArAA_b-elim_lyase/Thr_aldolase"/>
</dbReference>
<name>A0A545UHR0_9GAMM</name>
<dbReference type="InterPro" id="IPR015422">
    <property type="entry name" value="PyrdxlP-dep_Trfase_small"/>
</dbReference>
<comment type="cofactor">
    <cofactor evidence="1 9 10">
        <name>pyridoxal 5'-phosphate</name>
        <dbReference type="ChEBI" id="CHEBI:597326"/>
    </cofactor>
</comment>
<dbReference type="GO" id="GO:0009034">
    <property type="term" value="F:tryptophanase activity"/>
    <property type="evidence" value="ECO:0007669"/>
    <property type="project" value="UniProtKB-UniRule"/>
</dbReference>
<dbReference type="PROSITE" id="PS00853">
    <property type="entry name" value="BETA_ELIM_LYASE"/>
    <property type="match status" value="1"/>
</dbReference>
<feature type="domain" description="Aromatic amino acid beta-eliminating lyase/threonine aldolase" evidence="11">
    <location>
        <begin position="46"/>
        <end position="427"/>
    </location>
</feature>
<reference evidence="12 13" key="1">
    <citation type="submission" date="2019-07" db="EMBL/GenBank/DDBJ databases">
        <title>Draft genome for Aliikangiella sp. M105.</title>
        <authorList>
            <person name="Wang G."/>
        </authorList>
    </citation>
    <scope>NUCLEOTIDE SEQUENCE [LARGE SCALE GENOMIC DNA]</scope>
    <source>
        <strain evidence="12 13">M105</strain>
    </source>
</reference>
<evidence type="ECO:0000313" key="12">
    <source>
        <dbReference type="EMBL" id="TQV89007.1"/>
    </source>
</evidence>
<evidence type="ECO:0000256" key="4">
    <source>
        <dbReference type="ARBA" id="ARBA00011881"/>
    </source>
</evidence>
<evidence type="ECO:0000256" key="2">
    <source>
        <dbReference type="ARBA" id="ARBA00004662"/>
    </source>
</evidence>
<dbReference type="RefSeq" id="WP_142892492.1">
    <property type="nucleotide sequence ID" value="NZ_ML660161.1"/>
</dbReference>
<comment type="caution">
    <text evidence="12">The sequence shown here is derived from an EMBL/GenBank/DDBJ whole genome shotgun (WGS) entry which is preliminary data.</text>
</comment>
<evidence type="ECO:0000313" key="13">
    <source>
        <dbReference type="Proteomes" id="UP000315439"/>
    </source>
</evidence>
<evidence type="ECO:0000256" key="9">
    <source>
        <dbReference type="HAMAP-Rule" id="MF_00544"/>
    </source>
</evidence>
<dbReference type="UniPathway" id="UPA00332">
    <property type="reaction ID" value="UER00452"/>
</dbReference>
<keyword evidence="7 9" id="KW-0456">Lyase</keyword>
<dbReference type="EC" id="4.1.99.1" evidence="9"/>
<accession>A0A545UHR0</accession>
<evidence type="ECO:0000256" key="7">
    <source>
        <dbReference type="ARBA" id="ARBA00023239"/>
    </source>
</evidence>
<keyword evidence="5 9" id="KW-0663">Pyridoxal phosphate</keyword>
<dbReference type="PANTHER" id="PTHR32325">
    <property type="entry name" value="BETA-ELIMINATING LYASE-LIKE PROTEIN-RELATED"/>
    <property type="match status" value="1"/>
</dbReference>
<keyword evidence="6 9" id="KW-0823">Tryptophan catabolism</keyword>
<dbReference type="InterPro" id="IPR011166">
    <property type="entry name" value="Beta-eliminating_lyase"/>
</dbReference>
<dbReference type="Gene3D" id="3.90.1150.10">
    <property type="entry name" value="Aspartate Aminotransferase, domain 1"/>
    <property type="match status" value="1"/>
</dbReference>
<dbReference type="InterPro" id="IPR015424">
    <property type="entry name" value="PyrdxlP-dep_Trfase"/>
</dbReference>
<dbReference type="CDD" id="cd00617">
    <property type="entry name" value="Tnase_like"/>
    <property type="match status" value="1"/>
</dbReference>
<evidence type="ECO:0000256" key="6">
    <source>
        <dbReference type="ARBA" id="ARBA00023079"/>
    </source>
</evidence>
<evidence type="ECO:0000256" key="10">
    <source>
        <dbReference type="PIRSR" id="PIRSR611166-50"/>
    </source>
</evidence>
<keyword evidence="13" id="KW-1185">Reference proteome</keyword>
<dbReference type="EMBL" id="VIKS01000003">
    <property type="protein sequence ID" value="TQV89007.1"/>
    <property type="molecule type" value="Genomic_DNA"/>
</dbReference>
<feature type="modified residue" description="N6-(pyridoxal phosphate)lysine" evidence="9 10">
    <location>
        <position position="261"/>
    </location>
</feature>
<evidence type="ECO:0000256" key="8">
    <source>
        <dbReference type="ARBA" id="ARBA00047962"/>
    </source>
</evidence>
<dbReference type="SUPFAM" id="SSF53383">
    <property type="entry name" value="PLP-dependent transferases"/>
    <property type="match status" value="1"/>
</dbReference>
<dbReference type="AlphaFoldDB" id="A0A545UHR0"/>
<evidence type="ECO:0000256" key="3">
    <source>
        <dbReference type="ARBA" id="ARBA00009721"/>
    </source>
</evidence>
<sequence length="462" mass="52483">MRKIPEPFRIKMVETIKMTSYDDRKRSLNEAGLNPFLLKSEDVYIDLLTDSGTGAMSQEQWAGLMVGDESYAGSRNYYHLDSVVKELFNYQHTLPVHQGRGAEQILFPSLVQRCNSQNPIFLSNYHFDTTAAHVEMSGATPINIVCEEAFDTQTYHDWKGNFDLEKLRQAIWQYGAENIAGIVTTITCNSSGGQPVSMKNMREVYSIAKKNNIPVIIDSARFCENAWFIKQRELEYKNATIREIIREMYQYGDMLTMSAKKDPMVNIGGLLCIREDEDLFREVQTRCVPMEGFVTYGGMAGRDMEALSIGLMEASDEEFLHYRIKQVEYLGYRLNQSGIPIQYPTGGHAVFVDAAKMLPHIAPDQFPAHALANELYLEGGIRGVEIGSLLLGRDPKTGLQKSSPLELLRLTIPRRVYTNDHMDYVADCLSAVKQRAEKIRGVKFNYEPQMLRHFTARFCNAA</sequence>
<dbReference type="Gene3D" id="3.40.640.10">
    <property type="entry name" value="Type I PLP-dependent aspartate aminotransferase-like (Major domain)"/>
    <property type="match status" value="1"/>
</dbReference>
<evidence type="ECO:0000256" key="1">
    <source>
        <dbReference type="ARBA" id="ARBA00001933"/>
    </source>
</evidence>
<dbReference type="InterPro" id="IPR013440">
    <property type="entry name" value="TNase"/>
</dbReference>
<comment type="similarity">
    <text evidence="3 9">Belongs to the beta-eliminating lyase family.</text>
</comment>